<dbReference type="SUPFAM" id="SSF63737">
    <property type="entry name" value="Leukotriene A4 hydrolase N-terminal domain"/>
    <property type="match status" value="1"/>
</dbReference>
<name>A0A914XT45_9BILA</name>
<protein>
    <submittedName>
        <fullName evidence="5">Uncharacterized protein</fullName>
    </submittedName>
</protein>
<dbReference type="GO" id="GO:0016020">
    <property type="term" value="C:membrane"/>
    <property type="evidence" value="ECO:0007669"/>
    <property type="project" value="TreeGrafter"/>
</dbReference>
<dbReference type="GO" id="GO:0042277">
    <property type="term" value="F:peptide binding"/>
    <property type="evidence" value="ECO:0007669"/>
    <property type="project" value="TreeGrafter"/>
</dbReference>
<dbReference type="PRINTS" id="PR00756">
    <property type="entry name" value="ALADIPTASE"/>
</dbReference>
<reference evidence="5" key="1">
    <citation type="submission" date="2022-11" db="UniProtKB">
        <authorList>
            <consortium name="WormBaseParasite"/>
        </authorList>
    </citation>
    <scope>IDENTIFICATION</scope>
</reference>
<keyword evidence="4" id="KW-1185">Reference proteome</keyword>
<dbReference type="GO" id="GO:0005615">
    <property type="term" value="C:extracellular space"/>
    <property type="evidence" value="ECO:0007669"/>
    <property type="project" value="TreeGrafter"/>
</dbReference>
<dbReference type="PANTHER" id="PTHR11533">
    <property type="entry name" value="PROTEASE M1 ZINC METALLOPROTEASE"/>
    <property type="match status" value="1"/>
</dbReference>
<dbReference type="GO" id="GO:0005737">
    <property type="term" value="C:cytoplasm"/>
    <property type="evidence" value="ECO:0007669"/>
    <property type="project" value="TreeGrafter"/>
</dbReference>
<comment type="similarity">
    <text evidence="1">Belongs to the peptidase M1 family.</text>
</comment>
<dbReference type="AlphaFoldDB" id="A0A914XT45"/>
<dbReference type="Pfam" id="PF17900">
    <property type="entry name" value="Peptidase_M1_N"/>
    <property type="match status" value="1"/>
</dbReference>
<dbReference type="InterPro" id="IPR042097">
    <property type="entry name" value="Aminopeptidase_N-like_N_sf"/>
</dbReference>
<dbReference type="InterPro" id="IPR024571">
    <property type="entry name" value="ERAP1-like_C_dom"/>
</dbReference>
<dbReference type="Pfam" id="PF11838">
    <property type="entry name" value="ERAP1_C"/>
    <property type="match status" value="1"/>
</dbReference>
<dbReference type="InterPro" id="IPR001930">
    <property type="entry name" value="Peptidase_M1"/>
</dbReference>
<dbReference type="WBParaSite" id="PSAMB.scaffold9481size4934.g32477.t1">
    <property type="protein sequence ID" value="PSAMB.scaffold9481size4934.g32477.t1"/>
    <property type="gene ID" value="PSAMB.scaffold9481size4934.g32477"/>
</dbReference>
<evidence type="ECO:0000313" key="4">
    <source>
        <dbReference type="Proteomes" id="UP000887566"/>
    </source>
</evidence>
<dbReference type="GO" id="GO:0070006">
    <property type="term" value="F:metalloaminopeptidase activity"/>
    <property type="evidence" value="ECO:0007669"/>
    <property type="project" value="TreeGrafter"/>
</dbReference>
<evidence type="ECO:0000313" key="5">
    <source>
        <dbReference type="WBParaSite" id="PSAMB.scaffold9481size4934.g32477.t1"/>
    </source>
</evidence>
<dbReference type="InterPro" id="IPR045357">
    <property type="entry name" value="Aminopeptidase_N-like_N"/>
</dbReference>
<feature type="domain" description="ERAP1-like C-terminal" evidence="2">
    <location>
        <begin position="2"/>
        <end position="197"/>
    </location>
</feature>
<dbReference type="GO" id="GO:0006508">
    <property type="term" value="P:proteolysis"/>
    <property type="evidence" value="ECO:0007669"/>
    <property type="project" value="InterPro"/>
</dbReference>
<organism evidence="4 5">
    <name type="scientific">Plectus sambesii</name>
    <dbReference type="NCBI Taxonomy" id="2011161"/>
    <lineage>
        <taxon>Eukaryota</taxon>
        <taxon>Metazoa</taxon>
        <taxon>Ecdysozoa</taxon>
        <taxon>Nematoda</taxon>
        <taxon>Chromadorea</taxon>
        <taxon>Plectida</taxon>
        <taxon>Plectina</taxon>
        <taxon>Plectoidea</taxon>
        <taxon>Plectidae</taxon>
        <taxon>Plectus</taxon>
    </lineage>
</organism>
<dbReference type="InterPro" id="IPR050344">
    <property type="entry name" value="Peptidase_M1_aminopeptidases"/>
</dbReference>
<dbReference type="PANTHER" id="PTHR11533:SF293">
    <property type="entry name" value="AMINOPEPTIDASE-2-RELATED"/>
    <property type="match status" value="1"/>
</dbReference>
<evidence type="ECO:0000259" key="2">
    <source>
        <dbReference type="Pfam" id="PF11838"/>
    </source>
</evidence>
<feature type="domain" description="Aminopeptidase N-like N-terminal" evidence="3">
    <location>
        <begin position="263"/>
        <end position="465"/>
    </location>
</feature>
<dbReference type="Gene3D" id="3.30.2010.30">
    <property type="match status" value="1"/>
</dbReference>
<dbReference type="Gene3D" id="2.60.40.1730">
    <property type="entry name" value="tricorn interacting facor f3 domain"/>
    <property type="match status" value="1"/>
</dbReference>
<proteinExistence type="inferred from homology"/>
<sequence>MQQIFINYYNALGWSTTSSWDHNIAQSKILPYACRYNVGDCVNQSISLFQNMLQACKGSTNGTDYCNPLLPDIRPAVYCTAIRNGPHSFFGSLLTLFTGQFATNIYFNQEYQQLLNGLSCATESLDIQNYLGLVLKQPQLVASGALGYLKNNPNAPGIMYQYLIAHTPIVLATPSNWDPYLDAMTYAWFSQDKVDSMIQLNNTLASTLSTDQLTRLQAYIQRVQTQAQWTNLYAADPIRWLYNNLVPQGKVPWPDRLPTNLAPTSYQLRVQPYFPSSVTYPWYKEYTFDGQVTINFTVVQTTDTIVLNAHRMIIDPNNIVLTPAGSGAQLPINRNQVSKNYQTAFLTIPVGGTLTAGSNYTLTISPYTGFIFSDSSEGVYINTNFFEFNGQKALIFATDFEGGPSTRSIAPCFDEPSYKATWSTIVQHPKDMVALSNGYETSFTFPGGNWQITTFATMPPMSSYLVAIAVGHLTALQQNDQSGTLVRLWSWTGMEQYAVFDLTVASGTLDFMGNYFNFTFPLAKAGDE</sequence>
<evidence type="ECO:0000256" key="1">
    <source>
        <dbReference type="ARBA" id="ARBA00010136"/>
    </source>
</evidence>
<evidence type="ECO:0000259" key="3">
    <source>
        <dbReference type="Pfam" id="PF17900"/>
    </source>
</evidence>
<dbReference type="GO" id="GO:0008270">
    <property type="term" value="F:zinc ion binding"/>
    <property type="evidence" value="ECO:0007669"/>
    <property type="project" value="TreeGrafter"/>
</dbReference>
<dbReference type="Proteomes" id="UP000887566">
    <property type="component" value="Unplaced"/>
</dbReference>
<dbReference type="GO" id="GO:0043171">
    <property type="term" value="P:peptide catabolic process"/>
    <property type="evidence" value="ECO:0007669"/>
    <property type="project" value="TreeGrafter"/>
</dbReference>
<accession>A0A914XT45</accession>
<dbReference type="Gene3D" id="1.25.50.20">
    <property type="match status" value="1"/>
</dbReference>